<evidence type="ECO:0000256" key="4">
    <source>
        <dbReference type="ARBA" id="ARBA00034617"/>
    </source>
</evidence>
<organism evidence="7 8">
    <name type="scientific">Porites lobata</name>
    <dbReference type="NCBI Taxonomy" id="104759"/>
    <lineage>
        <taxon>Eukaryota</taxon>
        <taxon>Metazoa</taxon>
        <taxon>Cnidaria</taxon>
        <taxon>Anthozoa</taxon>
        <taxon>Hexacorallia</taxon>
        <taxon>Scleractinia</taxon>
        <taxon>Fungiina</taxon>
        <taxon>Poritidae</taxon>
        <taxon>Porites</taxon>
    </lineage>
</organism>
<keyword evidence="2" id="KW-0238">DNA-binding</keyword>
<dbReference type="InterPro" id="IPR014001">
    <property type="entry name" value="Helicase_ATP-bd"/>
</dbReference>
<keyword evidence="8" id="KW-1185">Reference proteome</keyword>
<accession>A0ABN8QWL9</accession>
<reference evidence="7 8" key="1">
    <citation type="submission" date="2022-05" db="EMBL/GenBank/DDBJ databases">
        <authorList>
            <consortium name="Genoscope - CEA"/>
            <person name="William W."/>
        </authorList>
    </citation>
    <scope>NUCLEOTIDE SEQUENCE [LARGE SCALE GENOMIC DNA]</scope>
</reference>
<comment type="similarity">
    <text evidence="1">Belongs to the helicase family. RecQ subfamily.</text>
</comment>
<feature type="domain" description="Helicase ATP-binding" evidence="6">
    <location>
        <begin position="1"/>
        <end position="89"/>
    </location>
</feature>
<dbReference type="Gene3D" id="3.40.50.300">
    <property type="entry name" value="P-loop containing nucleotide triphosphate hydrolases"/>
    <property type="match status" value="1"/>
</dbReference>
<dbReference type="PANTHER" id="PTHR13710">
    <property type="entry name" value="DNA HELICASE RECQ FAMILY MEMBER"/>
    <property type="match status" value="1"/>
</dbReference>
<name>A0ABN8QWL9_9CNID</name>
<proteinExistence type="inferred from homology"/>
<evidence type="ECO:0000313" key="7">
    <source>
        <dbReference type="EMBL" id="CAH3170037.1"/>
    </source>
</evidence>
<dbReference type="SUPFAM" id="SSF52540">
    <property type="entry name" value="P-loop containing nucleoside triphosphate hydrolases"/>
    <property type="match status" value="1"/>
</dbReference>
<evidence type="ECO:0000256" key="1">
    <source>
        <dbReference type="ARBA" id="ARBA00005446"/>
    </source>
</evidence>
<comment type="caution">
    <text evidence="7">The sequence shown here is derived from an EMBL/GenBank/DDBJ whole genome shotgun (WGS) entry which is preliminary data.</text>
</comment>
<keyword evidence="3" id="KW-0413">Isomerase</keyword>
<sequence>MEFQLIFAHTEALVGNKNVIKLLKTAELKAIVVDEAHLVVDWKDFRPSYGKLATIGSILPQVPLLGLTATATKKTRTDIIESLGMVNAFEILGNPDRPKYLFFIIL</sequence>
<dbReference type="InterPro" id="IPR011545">
    <property type="entry name" value="DEAD/DEAH_box_helicase_dom"/>
</dbReference>
<dbReference type="EC" id="5.6.2.4" evidence="5"/>
<evidence type="ECO:0000256" key="5">
    <source>
        <dbReference type="ARBA" id="ARBA00034808"/>
    </source>
</evidence>
<dbReference type="PROSITE" id="PS51192">
    <property type="entry name" value="HELICASE_ATP_BIND_1"/>
    <property type="match status" value="1"/>
</dbReference>
<dbReference type="Proteomes" id="UP001159405">
    <property type="component" value="Unassembled WGS sequence"/>
</dbReference>
<comment type="catalytic activity">
    <reaction evidence="4">
        <text>Couples ATP hydrolysis with the unwinding of duplex DNA by translocating in the 3'-5' direction.</text>
        <dbReference type="EC" id="5.6.2.4"/>
    </reaction>
</comment>
<evidence type="ECO:0000256" key="3">
    <source>
        <dbReference type="ARBA" id="ARBA00023235"/>
    </source>
</evidence>
<dbReference type="Pfam" id="PF00270">
    <property type="entry name" value="DEAD"/>
    <property type="match status" value="1"/>
</dbReference>
<dbReference type="InterPro" id="IPR027417">
    <property type="entry name" value="P-loop_NTPase"/>
</dbReference>
<protein>
    <recommendedName>
        <fullName evidence="5">DNA 3'-5' helicase</fullName>
        <ecNumber evidence="5">5.6.2.4</ecNumber>
    </recommendedName>
</protein>
<evidence type="ECO:0000256" key="2">
    <source>
        <dbReference type="ARBA" id="ARBA00023125"/>
    </source>
</evidence>
<evidence type="ECO:0000313" key="8">
    <source>
        <dbReference type="Proteomes" id="UP001159405"/>
    </source>
</evidence>
<evidence type="ECO:0000259" key="6">
    <source>
        <dbReference type="PROSITE" id="PS51192"/>
    </source>
</evidence>
<dbReference type="EMBL" id="CALNXK010000153">
    <property type="protein sequence ID" value="CAH3170037.1"/>
    <property type="molecule type" value="Genomic_DNA"/>
</dbReference>
<gene>
    <name evidence="7" type="ORF">PLOB_00010427</name>
</gene>
<dbReference type="PANTHER" id="PTHR13710:SF105">
    <property type="entry name" value="ATP-DEPENDENT DNA HELICASE Q1"/>
    <property type="match status" value="1"/>
</dbReference>